<dbReference type="AlphaFoldDB" id="A0A1T5AKJ5"/>
<accession>A0A1T5AKJ5</accession>
<evidence type="ECO:0000313" key="1">
    <source>
        <dbReference type="EMBL" id="SKB35541.1"/>
    </source>
</evidence>
<keyword evidence="2" id="KW-1185">Reference proteome</keyword>
<gene>
    <name evidence="1" type="ORF">SAMN02745120_0989</name>
</gene>
<protein>
    <submittedName>
        <fullName evidence="1">Uncharacterized protein</fullName>
    </submittedName>
</protein>
<dbReference type="RefSeq" id="WP_079588933.1">
    <property type="nucleotide sequence ID" value="NZ_FUYN01000002.1"/>
</dbReference>
<organism evidence="1 2">
    <name type="scientific">Acetoanaerobium noterae</name>
    <dbReference type="NCBI Taxonomy" id="745369"/>
    <lineage>
        <taxon>Bacteria</taxon>
        <taxon>Bacillati</taxon>
        <taxon>Bacillota</taxon>
        <taxon>Clostridia</taxon>
        <taxon>Peptostreptococcales</taxon>
        <taxon>Filifactoraceae</taxon>
        <taxon>Acetoanaerobium</taxon>
    </lineage>
</organism>
<dbReference type="OrthoDB" id="3035743at2"/>
<sequence>MIGDVVGYNKFRVEILSGEKVVIINFESEQEYMHWLNNGMAFNTRGVIFDYENKKIIEFLQ</sequence>
<dbReference type="Proteomes" id="UP000243406">
    <property type="component" value="Unassembled WGS sequence"/>
</dbReference>
<reference evidence="2" key="1">
    <citation type="submission" date="2017-02" db="EMBL/GenBank/DDBJ databases">
        <authorList>
            <person name="Varghese N."/>
            <person name="Submissions S."/>
        </authorList>
    </citation>
    <scope>NUCLEOTIDE SEQUENCE [LARGE SCALE GENOMIC DNA]</scope>
    <source>
        <strain evidence="2">ATCC 35199</strain>
    </source>
</reference>
<proteinExistence type="predicted"/>
<evidence type="ECO:0000313" key="2">
    <source>
        <dbReference type="Proteomes" id="UP000243406"/>
    </source>
</evidence>
<name>A0A1T5AKJ5_9FIRM</name>
<dbReference type="EMBL" id="FUYN01000002">
    <property type="protein sequence ID" value="SKB35541.1"/>
    <property type="molecule type" value="Genomic_DNA"/>
</dbReference>